<organism evidence="4 5">
    <name type="scientific">Oceanimonas smirnovii</name>
    <dbReference type="NCBI Taxonomy" id="264574"/>
    <lineage>
        <taxon>Bacteria</taxon>
        <taxon>Pseudomonadati</taxon>
        <taxon>Pseudomonadota</taxon>
        <taxon>Gammaproteobacteria</taxon>
        <taxon>Aeromonadales</taxon>
        <taxon>Aeromonadaceae</taxon>
        <taxon>Oceanimonas</taxon>
    </lineage>
</organism>
<dbReference type="PANTHER" id="PTHR38108">
    <property type="entry name" value="UPF0319 PROTEIN YCCT"/>
    <property type="match status" value="1"/>
</dbReference>
<evidence type="ECO:0000313" key="4">
    <source>
        <dbReference type="EMBL" id="MFH7564370.1"/>
    </source>
</evidence>
<keyword evidence="2 3" id="KW-0732">Signal</keyword>
<accession>A0ABW7NYS8</accession>
<reference evidence="4 5" key="1">
    <citation type="submission" date="2024-08" db="EMBL/GenBank/DDBJ databases">
        <title>Oceanimonas smirnovii Genome sequencing and assembly.</title>
        <authorList>
            <person name="Tang B."/>
        </authorList>
    </citation>
    <scope>NUCLEOTIDE SEQUENCE [LARGE SCALE GENOMIC DNA]</scope>
    <source>
        <strain evidence="4 5">OS2020-119</strain>
    </source>
</reference>
<dbReference type="Proteomes" id="UP001610706">
    <property type="component" value="Unassembled WGS sequence"/>
</dbReference>
<feature type="chain" id="PRO_5045812958" evidence="3">
    <location>
        <begin position="22"/>
        <end position="211"/>
    </location>
</feature>
<dbReference type="Pfam" id="PF09829">
    <property type="entry name" value="DUF2057"/>
    <property type="match status" value="1"/>
</dbReference>
<dbReference type="EMBL" id="JBGFTR010000003">
    <property type="protein sequence ID" value="MFH7564370.1"/>
    <property type="molecule type" value="Genomic_DNA"/>
</dbReference>
<comment type="similarity">
    <text evidence="1">Belongs to the UPF0319 family.</text>
</comment>
<evidence type="ECO:0000313" key="5">
    <source>
        <dbReference type="Proteomes" id="UP001610706"/>
    </source>
</evidence>
<dbReference type="PANTHER" id="PTHR38108:SF1">
    <property type="entry name" value="UPF0319 PROTEIN YCCT"/>
    <property type="match status" value="1"/>
</dbReference>
<name>A0ABW7NYS8_9GAMM</name>
<keyword evidence="5" id="KW-1185">Reference proteome</keyword>
<comment type="caution">
    <text evidence="4">The sequence shown here is derived from an EMBL/GenBank/DDBJ whole genome shotgun (WGS) entry which is preliminary data.</text>
</comment>
<protein>
    <submittedName>
        <fullName evidence="4">DUF2057 family protein</fullName>
    </submittedName>
</protein>
<sequence length="211" mass="23354">MTLRITLAALATASLCFGANAATFKAEQPYQIYLINGEKTANTITKDIHEVTLAEGKNQIAIGYTNDYSNRSEVRVLNGDPVIIELDNVAADAELTIDFNKPLNYQLARQFLREQSEQLTVIDQRTGQPVEADISTIPMPAGLDTAGGIQEHLRQTRQAFNGRTEAAVAAAQQKFGDAVVDADAMEMLQHWWNAADADTRRAFQIWMIQQQ</sequence>
<proteinExistence type="inferred from homology"/>
<dbReference type="InterPro" id="IPR018635">
    <property type="entry name" value="UPF0319"/>
</dbReference>
<evidence type="ECO:0000256" key="2">
    <source>
        <dbReference type="ARBA" id="ARBA00022729"/>
    </source>
</evidence>
<feature type="signal peptide" evidence="3">
    <location>
        <begin position="1"/>
        <end position="21"/>
    </location>
</feature>
<dbReference type="RefSeq" id="WP_019933974.1">
    <property type="nucleotide sequence ID" value="NZ_CP166302.1"/>
</dbReference>
<gene>
    <name evidence="4" type="ORF">AB9R89_03415</name>
</gene>
<evidence type="ECO:0000256" key="1">
    <source>
        <dbReference type="ARBA" id="ARBA00008490"/>
    </source>
</evidence>
<evidence type="ECO:0000256" key="3">
    <source>
        <dbReference type="SAM" id="SignalP"/>
    </source>
</evidence>